<dbReference type="Proteomes" id="UP000822688">
    <property type="component" value="Chromosome 2"/>
</dbReference>
<gene>
    <name evidence="1" type="ORF">KC19_2G162700</name>
</gene>
<sequence length="132" mass="14909">MVTENRRTHTTNCKKHKIEVLRSESSFVSLVKPQIFGSRAPHGIPHIRNPYSNSKSKTICHQSESHASLPNCFIARSRRGVHLAQANNSPPESVIYESSYAYCTNSDIFHFSQSSHLSYTMQTCQTPILSED</sequence>
<protein>
    <submittedName>
        <fullName evidence="1">Uncharacterized protein</fullName>
    </submittedName>
</protein>
<proteinExistence type="predicted"/>
<organism evidence="1 2">
    <name type="scientific">Ceratodon purpureus</name>
    <name type="common">Fire moss</name>
    <name type="synonym">Dicranum purpureum</name>
    <dbReference type="NCBI Taxonomy" id="3225"/>
    <lineage>
        <taxon>Eukaryota</taxon>
        <taxon>Viridiplantae</taxon>
        <taxon>Streptophyta</taxon>
        <taxon>Embryophyta</taxon>
        <taxon>Bryophyta</taxon>
        <taxon>Bryophytina</taxon>
        <taxon>Bryopsida</taxon>
        <taxon>Dicranidae</taxon>
        <taxon>Pseudoditrichales</taxon>
        <taxon>Ditrichaceae</taxon>
        <taxon>Ceratodon</taxon>
    </lineage>
</organism>
<dbReference type="EMBL" id="CM026422">
    <property type="protein sequence ID" value="KAG0587415.1"/>
    <property type="molecule type" value="Genomic_DNA"/>
</dbReference>
<comment type="caution">
    <text evidence="1">The sequence shown here is derived from an EMBL/GenBank/DDBJ whole genome shotgun (WGS) entry which is preliminary data.</text>
</comment>
<evidence type="ECO:0000313" key="2">
    <source>
        <dbReference type="Proteomes" id="UP000822688"/>
    </source>
</evidence>
<evidence type="ECO:0000313" key="1">
    <source>
        <dbReference type="EMBL" id="KAG0587415.1"/>
    </source>
</evidence>
<keyword evidence="2" id="KW-1185">Reference proteome</keyword>
<reference evidence="1" key="1">
    <citation type="submission" date="2020-06" db="EMBL/GenBank/DDBJ databases">
        <title>WGS assembly of Ceratodon purpureus strain R40.</title>
        <authorList>
            <person name="Carey S.B."/>
            <person name="Jenkins J."/>
            <person name="Shu S."/>
            <person name="Lovell J.T."/>
            <person name="Sreedasyam A."/>
            <person name="Maumus F."/>
            <person name="Tiley G.P."/>
            <person name="Fernandez-Pozo N."/>
            <person name="Barry K."/>
            <person name="Chen C."/>
            <person name="Wang M."/>
            <person name="Lipzen A."/>
            <person name="Daum C."/>
            <person name="Saski C.A."/>
            <person name="Payton A.C."/>
            <person name="Mcbreen J.C."/>
            <person name="Conrad R.E."/>
            <person name="Kollar L.M."/>
            <person name="Olsson S."/>
            <person name="Huttunen S."/>
            <person name="Landis J.B."/>
            <person name="Wickett N.J."/>
            <person name="Johnson M.G."/>
            <person name="Rensing S.A."/>
            <person name="Grimwood J."/>
            <person name="Schmutz J."/>
            <person name="Mcdaniel S.F."/>
        </authorList>
    </citation>
    <scope>NUCLEOTIDE SEQUENCE</scope>
    <source>
        <strain evidence="1">R40</strain>
    </source>
</reference>
<dbReference type="AlphaFoldDB" id="A0A8T0IW79"/>
<name>A0A8T0IW79_CERPU</name>
<accession>A0A8T0IW79</accession>